<organism evidence="2 3">
    <name type="scientific">Myotis myotis</name>
    <name type="common">Greater mouse-eared bat</name>
    <name type="synonym">Vespertilio myotis</name>
    <dbReference type="NCBI Taxonomy" id="51298"/>
    <lineage>
        <taxon>Eukaryota</taxon>
        <taxon>Metazoa</taxon>
        <taxon>Chordata</taxon>
        <taxon>Craniata</taxon>
        <taxon>Vertebrata</taxon>
        <taxon>Euteleostomi</taxon>
        <taxon>Mammalia</taxon>
        <taxon>Eutheria</taxon>
        <taxon>Laurasiatheria</taxon>
        <taxon>Chiroptera</taxon>
        <taxon>Yangochiroptera</taxon>
        <taxon>Vespertilionidae</taxon>
        <taxon>Myotis</taxon>
    </lineage>
</organism>
<dbReference type="AlphaFoldDB" id="A0A7J7TJI4"/>
<dbReference type="EMBL" id="JABWUV010000016">
    <property type="protein sequence ID" value="KAF6300580.1"/>
    <property type="molecule type" value="Genomic_DNA"/>
</dbReference>
<accession>A0A7J7TJI4</accession>
<sequence length="173" mass="18942">MRAGTGRMMWTDGARTDIPSQNKCLEPSPGGWKEQGGFWEWQAGQWDWENRSSQELKRTCGSQMQAQWPRGPWGPGFHPVPLGTESCQFPDRCSPSKNPTVLLSHSCGSLAASGWLWAGSVISILSMGTGMGTPDASGHHREGPGRPTLRAGPPSLQTRREWPRLVSSSSWTP</sequence>
<proteinExistence type="predicted"/>
<name>A0A7J7TJI4_MYOMY</name>
<feature type="region of interest" description="Disordered" evidence="1">
    <location>
        <begin position="132"/>
        <end position="173"/>
    </location>
</feature>
<protein>
    <submittedName>
        <fullName evidence="2">Uncharacterized protein</fullName>
    </submittedName>
</protein>
<comment type="caution">
    <text evidence="2">The sequence shown here is derived from an EMBL/GenBank/DDBJ whole genome shotgun (WGS) entry which is preliminary data.</text>
</comment>
<evidence type="ECO:0000313" key="2">
    <source>
        <dbReference type="EMBL" id="KAF6300580.1"/>
    </source>
</evidence>
<dbReference type="Proteomes" id="UP000527355">
    <property type="component" value="Unassembled WGS sequence"/>
</dbReference>
<evidence type="ECO:0000256" key="1">
    <source>
        <dbReference type="SAM" id="MobiDB-lite"/>
    </source>
</evidence>
<gene>
    <name evidence="2" type="ORF">mMyoMyo1_009054</name>
</gene>
<keyword evidence="3" id="KW-1185">Reference proteome</keyword>
<feature type="region of interest" description="Disordered" evidence="1">
    <location>
        <begin position="1"/>
        <end position="22"/>
    </location>
</feature>
<reference evidence="2 3" key="1">
    <citation type="journal article" date="2020" name="Nature">
        <title>Six reference-quality genomes reveal evolution of bat adaptations.</title>
        <authorList>
            <person name="Jebb D."/>
            <person name="Huang Z."/>
            <person name="Pippel M."/>
            <person name="Hughes G.M."/>
            <person name="Lavrichenko K."/>
            <person name="Devanna P."/>
            <person name="Winkler S."/>
            <person name="Jermiin L.S."/>
            <person name="Skirmuntt E.C."/>
            <person name="Katzourakis A."/>
            <person name="Burkitt-Gray L."/>
            <person name="Ray D.A."/>
            <person name="Sullivan K.A.M."/>
            <person name="Roscito J.G."/>
            <person name="Kirilenko B.M."/>
            <person name="Davalos L.M."/>
            <person name="Corthals A.P."/>
            <person name="Power M.L."/>
            <person name="Jones G."/>
            <person name="Ransome R.D."/>
            <person name="Dechmann D.K.N."/>
            <person name="Locatelli A.G."/>
            <person name="Puechmaille S.J."/>
            <person name="Fedrigo O."/>
            <person name="Jarvis E.D."/>
            <person name="Hiller M."/>
            <person name="Vernes S.C."/>
            <person name="Myers E.W."/>
            <person name="Teeling E.C."/>
        </authorList>
    </citation>
    <scope>NUCLEOTIDE SEQUENCE [LARGE SCALE GENOMIC DNA]</scope>
    <source>
        <strain evidence="2">MMyoMyo1</strain>
        <tissue evidence="2">Flight muscle</tissue>
    </source>
</reference>
<evidence type="ECO:0000313" key="3">
    <source>
        <dbReference type="Proteomes" id="UP000527355"/>
    </source>
</evidence>